<dbReference type="GO" id="GO:0004135">
    <property type="term" value="F:amylo-alpha-1,6-glucosidase activity"/>
    <property type="evidence" value="ECO:0007669"/>
    <property type="project" value="InterPro"/>
</dbReference>
<dbReference type="GO" id="GO:0004134">
    <property type="term" value="F:4-alpha-glucanotransferase activity"/>
    <property type="evidence" value="ECO:0007669"/>
    <property type="project" value="InterPro"/>
</dbReference>
<evidence type="ECO:0000259" key="1">
    <source>
        <dbReference type="Pfam" id="PF06202"/>
    </source>
</evidence>
<reference evidence="2" key="1">
    <citation type="journal article" date="2021" name="PeerJ">
        <title>Extensive microbial diversity within the chicken gut microbiome revealed by metagenomics and culture.</title>
        <authorList>
            <person name="Gilroy R."/>
            <person name="Ravi A."/>
            <person name="Getino M."/>
            <person name="Pursley I."/>
            <person name="Horton D.L."/>
            <person name="Alikhan N.F."/>
            <person name="Baker D."/>
            <person name="Gharbi K."/>
            <person name="Hall N."/>
            <person name="Watson M."/>
            <person name="Adriaenssens E.M."/>
            <person name="Foster-Nyarko E."/>
            <person name="Jarju S."/>
            <person name="Secka A."/>
            <person name="Antonio M."/>
            <person name="Oren A."/>
            <person name="Chaudhuri R.R."/>
            <person name="La Ragione R."/>
            <person name="Hildebrand F."/>
            <person name="Pallen M.J."/>
        </authorList>
    </citation>
    <scope>NUCLEOTIDE SEQUENCE</scope>
    <source>
        <strain evidence="2">ChiHecec2B26-7398</strain>
    </source>
</reference>
<dbReference type="InterPro" id="IPR032790">
    <property type="entry name" value="GDE_C"/>
</dbReference>
<name>A0A9D2BUH1_9FIRM</name>
<dbReference type="InterPro" id="IPR012341">
    <property type="entry name" value="6hp_glycosidase-like_sf"/>
</dbReference>
<reference evidence="2" key="2">
    <citation type="submission" date="2021-04" db="EMBL/GenBank/DDBJ databases">
        <authorList>
            <person name="Gilroy R."/>
        </authorList>
    </citation>
    <scope>NUCLEOTIDE SEQUENCE</scope>
    <source>
        <strain evidence="2">ChiHecec2B26-7398</strain>
    </source>
</reference>
<dbReference type="PANTHER" id="PTHR10569:SF2">
    <property type="entry name" value="GLYCOGEN DEBRANCHING ENZYME"/>
    <property type="match status" value="1"/>
</dbReference>
<gene>
    <name evidence="2" type="ORF">H9846_00170</name>
</gene>
<dbReference type="PANTHER" id="PTHR10569">
    <property type="entry name" value="GLYCOGEN DEBRANCHING ENZYME"/>
    <property type="match status" value="1"/>
</dbReference>
<organism evidence="2 3">
    <name type="scientific">Candidatus Gemmiger excrementipullorum</name>
    <dbReference type="NCBI Taxonomy" id="2838610"/>
    <lineage>
        <taxon>Bacteria</taxon>
        <taxon>Bacillati</taxon>
        <taxon>Bacillota</taxon>
        <taxon>Clostridia</taxon>
        <taxon>Eubacteriales</taxon>
        <taxon>Gemmiger</taxon>
    </lineage>
</organism>
<dbReference type="InterPro" id="IPR010401">
    <property type="entry name" value="AGL/Gdb1"/>
</dbReference>
<dbReference type="Pfam" id="PF06202">
    <property type="entry name" value="GDE_C"/>
    <property type="match status" value="1"/>
</dbReference>
<proteinExistence type="predicted"/>
<protein>
    <submittedName>
        <fullName evidence="2">Glycogen debranching protein</fullName>
    </submittedName>
</protein>
<dbReference type="SUPFAM" id="SSF48208">
    <property type="entry name" value="Six-hairpin glycosidases"/>
    <property type="match status" value="1"/>
</dbReference>
<accession>A0A9D2BUH1</accession>
<dbReference type="Gene3D" id="1.50.10.10">
    <property type="match status" value="1"/>
</dbReference>
<feature type="domain" description="Glycogen debranching enzyme C-terminal" evidence="1">
    <location>
        <begin position="72"/>
        <end position="437"/>
    </location>
</feature>
<dbReference type="EMBL" id="DXEI01000006">
    <property type="protein sequence ID" value="HIX93864.1"/>
    <property type="molecule type" value="Genomic_DNA"/>
</dbReference>
<dbReference type="AlphaFoldDB" id="A0A9D2BUH1"/>
<dbReference type="InterPro" id="IPR008928">
    <property type="entry name" value="6-hairpin_glycosidase_sf"/>
</dbReference>
<dbReference type="Proteomes" id="UP000886751">
    <property type="component" value="Unassembled WGS sequence"/>
</dbReference>
<evidence type="ECO:0000313" key="2">
    <source>
        <dbReference type="EMBL" id="HIX93864.1"/>
    </source>
</evidence>
<feature type="non-terminal residue" evidence="2">
    <location>
        <position position="1"/>
    </location>
</feature>
<evidence type="ECO:0000313" key="3">
    <source>
        <dbReference type="Proteomes" id="UP000886751"/>
    </source>
</evidence>
<dbReference type="GO" id="GO:0005980">
    <property type="term" value="P:glycogen catabolic process"/>
    <property type="evidence" value="ECO:0007669"/>
    <property type="project" value="InterPro"/>
</dbReference>
<comment type="caution">
    <text evidence="2">The sequence shown here is derived from an EMBL/GenBank/DDBJ whole genome shotgun (WGS) entry which is preliminary data.</text>
</comment>
<sequence>PDGRTAAGLAAAAGRFVFTAAPGQTQTFAVVFGLEAPLPKARAVLAGQARRRKAQAAAAGLKSPLGQALSAAADAFLVQRQSTGGMTILAGYPFFGDWGRDTMIALPGLALSTGRYADAKSILRTFAAHEQDGLMPNLFPQDGAPPQYNTVDAALLFLHCLWLYHRRTGDAAFVREVWPVAQRIVQRYCAGTRHGIRRDADGLLCAGQGLDQVTWMDVRIGTHLPTPRHGKPVEVNAYWYNALCQMADLAPLAGADAAPYAALAEQAGESFRRAFWMPGENRLRDVVSAVPGPADTQLRPNQIFAAAMPYTPLTKPMAAGVVASVRRALWTPCGLRTLDAADPAFHPVYGGPQRVRDLAYHQGTVWPWLLGGYWLAVLRLGGFDAASRAAVADDLAALAPALREGCIGQLPEIYDGGAPGVSRGCFAQAWSVGEVLRVCEALERPQAAGFAGTWAQDA</sequence>